<name>A0A255EGX9_9ACTN</name>
<evidence type="ECO:0000313" key="12">
    <source>
        <dbReference type="EMBL" id="OYN88682.1"/>
    </source>
</evidence>
<evidence type="ECO:0000256" key="7">
    <source>
        <dbReference type="ARBA" id="ARBA00023146"/>
    </source>
</evidence>
<dbReference type="AlphaFoldDB" id="A0A255EGX9"/>
<gene>
    <name evidence="12" type="primary">trpS</name>
    <name evidence="12" type="ORF">CGZ91_13440</name>
</gene>
<dbReference type="GO" id="GO:0004830">
    <property type="term" value="F:tryptophan-tRNA ligase activity"/>
    <property type="evidence" value="ECO:0007669"/>
    <property type="project" value="UniProtKB-UniRule"/>
</dbReference>
<evidence type="ECO:0000313" key="13">
    <source>
        <dbReference type="Proteomes" id="UP000216300"/>
    </source>
</evidence>
<comment type="similarity">
    <text evidence="1 10">Belongs to the class-I aminoacyl-tRNA synthetase family.</text>
</comment>
<dbReference type="SUPFAM" id="SSF52374">
    <property type="entry name" value="Nucleotidylyl transferase"/>
    <property type="match status" value="1"/>
</dbReference>
<dbReference type="EMBL" id="NMVJ01000011">
    <property type="protein sequence ID" value="OYN88682.1"/>
    <property type="molecule type" value="Genomic_DNA"/>
</dbReference>
<keyword evidence="4 10" id="KW-0547">Nucleotide-binding</keyword>
<accession>A0A255EGX9</accession>
<keyword evidence="13" id="KW-1185">Reference proteome</keyword>
<dbReference type="Gene3D" id="3.40.50.620">
    <property type="entry name" value="HUPs"/>
    <property type="match status" value="1"/>
</dbReference>
<evidence type="ECO:0000256" key="3">
    <source>
        <dbReference type="ARBA" id="ARBA00022598"/>
    </source>
</evidence>
<evidence type="ECO:0000256" key="5">
    <source>
        <dbReference type="ARBA" id="ARBA00022840"/>
    </source>
</evidence>
<keyword evidence="3 10" id="KW-0436">Ligase</keyword>
<evidence type="ECO:0000256" key="11">
    <source>
        <dbReference type="SAM" id="MobiDB-lite"/>
    </source>
</evidence>
<evidence type="ECO:0000256" key="9">
    <source>
        <dbReference type="NCBIfam" id="TIGR00233"/>
    </source>
</evidence>
<reference evidence="12 13" key="1">
    <citation type="submission" date="2017-07" db="EMBL/GenBank/DDBJ databases">
        <title>Draft whole genome sequences of clinical Proprionibacteriaceae strains.</title>
        <authorList>
            <person name="Bernier A.-M."/>
            <person name="Bernard K."/>
            <person name="Domingo M.-C."/>
        </authorList>
    </citation>
    <scope>NUCLEOTIDE SEQUENCE [LARGE SCALE GENOMIC DNA]</scope>
    <source>
        <strain evidence="12 13">NML 150081</strain>
    </source>
</reference>
<proteinExistence type="inferred from homology"/>
<keyword evidence="6 10" id="KW-0648">Protein biosynthesis</keyword>
<dbReference type="PRINTS" id="PR01039">
    <property type="entry name" value="TRNASYNTHTRP"/>
</dbReference>
<dbReference type="FunFam" id="1.10.240.10:FF:000005">
    <property type="entry name" value="Tryptophan--tRNA ligase"/>
    <property type="match status" value="1"/>
</dbReference>
<dbReference type="InterPro" id="IPR014729">
    <property type="entry name" value="Rossmann-like_a/b/a_fold"/>
</dbReference>
<dbReference type="Gene3D" id="1.10.240.10">
    <property type="entry name" value="Tyrosyl-Transfer RNA Synthetase"/>
    <property type="match status" value="1"/>
</dbReference>
<dbReference type="InterPro" id="IPR050203">
    <property type="entry name" value="Trp-tRNA_synthetase"/>
</dbReference>
<dbReference type="InterPro" id="IPR001412">
    <property type="entry name" value="aa-tRNA-synth_I_CS"/>
</dbReference>
<comment type="caution">
    <text evidence="12">The sequence shown here is derived from an EMBL/GenBank/DDBJ whole genome shotgun (WGS) entry which is preliminary data.</text>
</comment>
<dbReference type="GO" id="GO:0005829">
    <property type="term" value="C:cytosol"/>
    <property type="evidence" value="ECO:0007669"/>
    <property type="project" value="TreeGrafter"/>
</dbReference>
<dbReference type="PANTHER" id="PTHR43766:SF1">
    <property type="entry name" value="TRYPTOPHAN--TRNA LIGASE, MITOCHONDRIAL"/>
    <property type="match status" value="1"/>
</dbReference>
<comment type="catalytic activity">
    <reaction evidence="8">
        <text>tRNA(Trp) + L-tryptophan + ATP = L-tryptophyl-tRNA(Trp) + AMP + diphosphate + H(+)</text>
        <dbReference type="Rhea" id="RHEA:24080"/>
        <dbReference type="Rhea" id="RHEA-COMP:9671"/>
        <dbReference type="Rhea" id="RHEA-COMP:9705"/>
        <dbReference type="ChEBI" id="CHEBI:15378"/>
        <dbReference type="ChEBI" id="CHEBI:30616"/>
        <dbReference type="ChEBI" id="CHEBI:33019"/>
        <dbReference type="ChEBI" id="CHEBI:57912"/>
        <dbReference type="ChEBI" id="CHEBI:78442"/>
        <dbReference type="ChEBI" id="CHEBI:78535"/>
        <dbReference type="ChEBI" id="CHEBI:456215"/>
        <dbReference type="EC" id="6.1.1.2"/>
    </reaction>
</comment>
<sequence>MTARSTETYLTGIKPTGEPHLGNYVGAIRPALDLAERGDSLYFIADYHALNQIDDAERLRGLSRSVAAAWLACGLDPAKSLIYRQSSVPQIFELAVVLSAVASKGMMNRAHAYKAAVERNERAGRQPDDGVNMGLFNYPILMASDILLMNADIVPVGRDQKQHVEVAAELARRFNKRYPAGFQLKTPRVHLDAKALVEIPGIDGRKMSKSYENTIPLFASPEAIKRCCMKIVTNSQRVQDSARESVVVQILSTVASDDVTSQIVSALEAGSIGWGDAKEVLSKQLIERVEPMREKYFTLMADSSDLDDVLDDGAREARRRAEETMSSLRQSIGIGRSGHDVS</sequence>
<dbReference type="GO" id="GO:0006436">
    <property type="term" value="P:tryptophanyl-tRNA aminoacylation"/>
    <property type="evidence" value="ECO:0007669"/>
    <property type="project" value="UniProtKB-UniRule"/>
</dbReference>
<dbReference type="Proteomes" id="UP000216300">
    <property type="component" value="Unassembled WGS sequence"/>
</dbReference>
<evidence type="ECO:0000256" key="8">
    <source>
        <dbReference type="ARBA" id="ARBA00049929"/>
    </source>
</evidence>
<organism evidence="12 13">
    <name type="scientific">Parenemella sanctibonifatiensis</name>
    <dbReference type="NCBI Taxonomy" id="2016505"/>
    <lineage>
        <taxon>Bacteria</taxon>
        <taxon>Bacillati</taxon>
        <taxon>Actinomycetota</taxon>
        <taxon>Actinomycetes</taxon>
        <taxon>Propionibacteriales</taxon>
        <taxon>Propionibacteriaceae</taxon>
        <taxon>Parenemella</taxon>
    </lineage>
</organism>
<evidence type="ECO:0000256" key="10">
    <source>
        <dbReference type="RuleBase" id="RU363036"/>
    </source>
</evidence>
<evidence type="ECO:0000256" key="2">
    <source>
        <dbReference type="ARBA" id="ARBA00013161"/>
    </source>
</evidence>
<feature type="region of interest" description="Disordered" evidence="11">
    <location>
        <begin position="317"/>
        <end position="342"/>
    </location>
</feature>
<dbReference type="InterPro" id="IPR002305">
    <property type="entry name" value="aa-tRNA-synth_Ic"/>
</dbReference>
<dbReference type="RefSeq" id="WP_094456096.1">
    <property type="nucleotide sequence ID" value="NZ_NMVJ01000011.1"/>
</dbReference>
<dbReference type="PROSITE" id="PS00178">
    <property type="entry name" value="AA_TRNA_LIGASE_I"/>
    <property type="match status" value="1"/>
</dbReference>
<dbReference type="GO" id="GO:0005524">
    <property type="term" value="F:ATP binding"/>
    <property type="evidence" value="ECO:0007669"/>
    <property type="project" value="UniProtKB-KW"/>
</dbReference>
<dbReference type="InterPro" id="IPR002306">
    <property type="entry name" value="Trp-tRNA-ligase"/>
</dbReference>
<dbReference type="OrthoDB" id="9801042at2"/>
<dbReference type="PANTHER" id="PTHR43766">
    <property type="entry name" value="TRYPTOPHAN--TRNA LIGASE, MITOCHONDRIAL"/>
    <property type="match status" value="1"/>
</dbReference>
<dbReference type="Pfam" id="PF00579">
    <property type="entry name" value="tRNA-synt_1b"/>
    <property type="match status" value="1"/>
</dbReference>
<dbReference type="CDD" id="cd00806">
    <property type="entry name" value="TrpRS_core"/>
    <property type="match status" value="1"/>
</dbReference>
<dbReference type="NCBIfam" id="TIGR00233">
    <property type="entry name" value="trpS"/>
    <property type="match status" value="1"/>
</dbReference>
<evidence type="ECO:0000256" key="1">
    <source>
        <dbReference type="ARBA" id="ARBA00005594"/>
    </source>
</evidence>
<evidence type="ECO:0000256" key="6">
    <source>
        <dbReference type="ARBA" id="ARBA00022917"/>
    </source>
</evidence>
<evidence type="ECO:0000256" key="4">
    <source>
        <dbReference type="ARBA" id="ARBA00022741"/>
    </source>
</evidence>
<dbReference type="EC" id="6.1.1.2" evidence="2 9"/>
<protein>
    <recommendedName>
        <fullName evidence="2 9">Tryptophan--tRNA ligase</fullName>
        <ecNumber evidence="2 9">6.1.1.2</ecNumber>
    </recommendedName>
</protein>
<keyword evidence="5 10" id="KW-0067">ATP-binding</keyword>
<keyword evidence="7 10" id="KW-0030">Aminoacyl-tRNA synthetase</keyword>